<reference evidence="10" key="2">
    <citation type="submission" date="2023-05" db="EMBL/GenBank/DDBJ databases">
        <authorList>
            <consortium name="Lawrence Berkeley National Laboratory"/>
            <person name="Steindorff A."/>
            <person name="Hensen N."/>
            <person name="Bonometti L."/>
            <person name="Westerberg I."/>
            <person name="Brannstrom I.O."/>
            <person name="Guillou S."/>
            <person name="Cros-Aarteil S."/>
            <person name="Calhoun S."/>
            <person name="Haridas S."/>
            <person name="Kuo A."/>
            <person name="Mondo S."/>
            <person name="Pangilinan J."/>
            <person name="Riley R."/>
            <person name="Labutti K."/>
            <person name="Andreopoulos B."/>
            <person name="Lipzen A."/>
            <person name="Chen C."/>
            <person name="Yanf M."/>
            <person name="Daum C."/>
            <person name="Ng V."/>
            <person name="Clum A."/>
            <person name="Ohm R."/>
            <person name="Martin F."/>
            <person name="Silar P."/>
            <person name="Natvig D."/>
            <person name="Lalanne C."/>
            <person name="Gautier V."/>
            <person name="Ament-Velasquez S.L."/>
            <person name="Kruys A."/>
            <person name="Hutchinson M.I."/>
            <person name="Powell A.J."/>
            <person name="Barry K."/>
            <person name="Miller A.N."/>
            <person name="Grigoriev I.V."/>
            <person name="Debuchy R."/>
            <person name="Gladieux P."/>
            <person name="Thoren M.H."/>
            <person name="Johannesson H."/>
        </authorList>
    </citation>
    <scope>NUCLEOTIDE SEQUENCE</scope>
    <source>
        <strain evidence="10">CBS 103.79</strain>
    </source>
</reference>
<feature type="region of interest" description="Disordered" evidence="8">
    <location>
        <begin position="1"/>
        <end position="24"/>
    </location>
</feature>
<dbReference type="CDD" id="cd20353">
    <property type="entry name" value="Rcat_RBR_RNF216"/>
    <property type="match status" value="1"/>
</dbReference>
<dbReference type="Pfam" id="PF26200">
    <property type="entry name" value="Rcat_RNF216"/>
    <property type="match status" value="1"/>
</dbReference>
<dbReference type="InterPro" id="IPR044066">
    <property type="entry name" value="TRIAD_supradom"/>
</dbReference>
<dbReference type="InterPro" id="IPR002867">
    <property type="entry name" value="IBR_dom"/>
</dbReference>
<dbReference type="CDD" id="cd16630">
    <property type="entry name" value="RING-HC_RBR_RNF216"/>
    <property type="match status" value="1"/>
</dbReference>
<feature type="compositionally biased region" description="Basic and acidic residues" evidence="8">
    <location>
        <begin position="87"/>
        <end position="99"/>
    </location>
</feature>
<reference evidence="10" key="1">
    <citation type="journal article" date="2023" name="Mol. Phylogenet. Evol.">
        <title>Genome-scale phylogeny and comparative genomics of the fungal order Sordariales.</title>
        <authorList>
            <person name="Hensen N."/>
            <person name="Bonometti L."/>
            <person name="Westerberg I."/>
            <person name="Brannstrom I.O."/>
            <person name="Guillou S."/>
            <person name="Cros-Aarteil S."/>
            <person name="Calhoun S."/>
            <person name="Haridas S."/>
            <person name="Kuo A."/>
            <person name="Mondo S."/>
            <person name="Pangilinan J."/>
            <person name="Riley R."/>
            <person name="LaButti K."/>
            <person name="Andreopoulos B."/>
            <person name="Lipzen A."/>
            <person name="Chen C."/>
            <person name="Yan M."/>
            <person name="Daum C."/>
            <person name="Ng V."/>
            <person name="Clum A."/>
            <person name="Steindorff A."/>
            <person name="Ohm R.A."/>
            <person name="Martin F."/>
            <person name="Silar P."/>
            <person name="Natvig D.O."/>
            <person name="Lalanne C."/>
            <person name="Gautier V."/>
            <person name="Ament-Velasquez S.L."/>
            <person name="Kruys A."/>
            <person name="Hutchinson M.I."/>
            <person name="Powell A.J."/>
            <person name="Barry K."/>
            <person name="Miller A.N."/>
            <person name="Grigoriev I.V."/>
            <person name="Debuchy R."/>
            <person name="Gladieux P."/>
            <person name="Hiltunen Thoren M."/>
            <person name="Johannesson H."/>
        </authorList>
    </citation>
    <scope>NUCLEOTIDE SEQUENCE</scope>
    <source>
        <strain evidence="10">CBS 103.79</strain>
    </source>
</reference>
<dbReference type="Proteomes" id="UP001303889">
    <property type="component" value="Unassembled WGS sequence"/>
</dbReference>
<dbReference type="Pfam" id="PF26191">
    <property type="entry name" value="RING-HC_RBR_RNF216"/>
    <property type="match status" value="1"/>
</dbReference>
<dbReference type="InterPro" id="IPR047546">
    <property type="entry name" value="Rcat_RBR_RNF216"/>
</dbReference>
<dbReference type="InterPro" id="IPR051628">
    <property type="entry name" value="LUBAC_E3_Ligases"/>
</dbReference>
<keyword evidence="7" id="KW-0862">Zinc</keyword>
<comment type="caution">
    <text evidence="10">The sequence shown here is derived from an EMBL/GenBank/DDBJ whole genome shotgun (WGS) entry which is preliminary data.</text>
</comment>
<dbReference type="Gene3D" id="1.20.120.1750">
    <property type="match status" value="1"/>
</dbReference>
<evidence type="ECO:0000256" key="3">
    <source>
        <dbReference type="ARBA" id="ARBA00022723"/>
    </source>
</evidence>
<dbReference type="CDD" id="cd20339">
    <property type="entry name" value="BRcat_RBR_RNF216"/>
    <property type="match status" value="1"/>
</dbReference>
<evidence type="ECO:0000256" key="8">
    <source>
        <dbReference type="SAM" id="MobiDB-lite"/>
    </source>
</evidence>
<keyword evidence="2" id="KW-0808">Transferase</keyword>
<dbReference type="AlphaFoldDB" id="A0AAN6MF45"/>
<gene>
    <name evidence="10" type="ORF">C8A05DRAFT_18530</name>
</gene>
<evidence type="ECO:0000256" key="5">
    <source>
        <dbReference type="ARBA" id="ARBA00022771"/>
    </source>
</evidence>
<evidence type="ECO:0000256" key="2">
    <source>
        <dbReference type="ARBA" id="ARBA00022679"/>
    </source>
</evidence>
<keyword evidence="11" id="KW-1185">Reference proteome</keyword>
<protein>
    <recommendedName>
        <fullName evidence="9">RING-type domain-containing protein</fullName>
    </recommendedName>
</protein>
<dbReference type="InterPro" id="IPR047545">
    <property type="entry name" value="BRcat_RBR_RNF216"/>
</dbReference>
<sequence length="607" mass="67296">MAAVAGLGSDPAAEPHDEPDPGWEALVLTCFPDICPDFLAKLGDEHGRDPHRITTHLLDELEKDRPYPRRPPIAKRKRDEADDGGEDAERRRKLERRDPEFANENRDYVRVYTKTAKALLKASFPSRYSEDVDGILKQNFNGLYTSYLTLDKADWCAKEAPARTKKISARGPHPEQALRDSNVKAEQDALAVFEAAREKCRAEAEAREEEHRKEQEEAENRKFAESTGTMGECGCCYDDVPLNRMAHCDAAGDAVHWFCYTCLRRTTEAAIGNSQYHLECPSTDGCDATFAKDQRALFLDDSLVKALELIEQDAVLRMAGIENLATCPFCPYAAEYPPVEENKEFRCENPECGRVSCRLCREETHIPKTCDEVAKENTLSVRRTVEEAMSAALIRKCNKCSTPFIKENGCNKMTCVRPGCGNVQCYVCSKSCDYSHFDDAGRGGKKGNCPLFDSVEDRHERDVQAAEEEILKRLAEEKPGLEAAMLKVNFSDKVKKDDERRKLANPGPQNIVRYPFPGQPVVIDPNNRHALGGHGLVFLANNHPALGGQAPVVQADNRHGLGGQAAVVQADNRHAPGGQVGVVQADNHHGLGPVAGHQMLPDDFGML</sequence>
<dbReference type="InterPro" id="IPR047544">
    <property type="entry name" value="RING-HC_RBR_RNF216"/>
</dbReference>
<dbReference type="PANTHER" id="PTHR22770">
    <property type="entry name" value="UBIQUITIN CONJUGATING ENZYME 7 INTERACTING PROTEIN-RELATED"/>
    <property type="match status" value="1"/>
</dbReference>
<dbReference type="SMART" id="SM00647">
    <property type="entry name" value="IBR"/>
    <property type="match status" value="2"/>
</dbReference>
<feature type="compositionally biased region" description="Basic and acidic residues" evidence="8">
    <location>
        <begin position="45"/>
        <end position="67"/>
    </location>
</feature>
<feature type="region of interest" description="Disordered" evidence="8">
    <location>
        <begin position="45"/>
        <end position="99"/>
    </location>
</feature>
<keyword evidence="6" id="KW-0833">Ubl conjugation pathway</keyword>
<feature type="domain" description="RING-type" evidence="9">
    <location>
        <begin position="229"/>
        <end position="453"/>
    </location>
</feature>
<dbReference type="GO" id="GO:0008270">
    <property type="term" value="F:zinc ion binding"/>
    <property type="evidence" value="ECO:0007669"/>
    <property type="project" value="UniProtKB-KW"/>
</dbReference>
<dbReference type="EMBL" id="MU855853">
    <property type="protein sequence ID" value="KAK3898961.1"/>
    <property type="molecule type" value="Genomic_DNA"/>
</dbReference>
<dbReference type="PANTHER" id="PTHR22770:SF47">
    <property type="entry name" value="E3 UBIQUITIN-PROTEIN LIGASE RNF216"/>
    <property type="match status" value="1"/>
</dbReference>
<keyword evidence="4" id="KW-0677">Repeat</keyword>
<proteinExistence type="predicted"/>
<name>A0AAN6MF45_9PEZI</name>
<accession>A0AAN6MF45</accession>
<feature type="region of interest" description="Disordered" evidence="8">
    <location>
        <begin position="204"/>
        <end position="223"/>
    </location>
</feature>
<dbReference type="PROSITE" id="PS51873">
    <property type="entry name" value="TRIAD"/>
    <property type="match status" value="1"/>
</dbReference>
<dbReference type="GO" id="GO:0016740">
    <property type="term" value="F:transferase activity"/>
    <property type="evidence" value="ECO:0007669"/>
    <property type="project" value="UniProtKB-KW"/>
</dbReference>
<keyword evidence="5" id="KW-0863">Zinc-finger</keyword>
<evidence type="ECO:0000313" key="10">
    <source>
        <dbReference type="EMBL" id="KAK3898961.1"/>
    </source>
</evidence>
<evidence type="ECO:0000256" key="4">
    <source>
        <dbReference type="ARBA" id="ARBA00022737"/>
    </source>
</evidence>
<evidence type="ECO:0000256" key="6">
    <source>
        <dbReference type="ARBA" id="ARBA00022786"/>
    </source>
</evidence>
<keyword evidence="3" id="KW-0479">Metal-binding</keyword>
<evidence type="ECO:0000256" key="7">
    <source>
        <dbReference type="ARBA" id="ARBA00022833"/>
    </source>
</evidence>
<evidence type="ECO:0000259" key="9">
    <source>
        <dbReference type="PROSITE" id="PS51873"/>
    </source>
</evidence>
<dbReference type="SUPFAM" id="SSF57850">
    <property type="entry name" value="RING/U-box"/>
    <property type="match status" value="3"/>
</dbReference>
<organism evidence="10 11">
    <name type="scientific">Staphylotrichum tortipilum</name>
    <dbReference type="NCBI Taxonomy" id="2831512"/>
    <lineage>
        <taxon>Eukaryota</taxon>
        <taxon>Fungi</taxon>
        <taxon>Dikarya</taxon>
        <taxon>Ascomycota</taxon>
        <taxon>Pezizomycotina</taxon>
        <taxon>Sordariomycetes</taxon>
        <taxon>Sordariomycetidae</taxon>
        <taxon>Sordariales</taxon>
        <taxon>Chaetomiaceae</taxon>
        <taxon>Staphylotrichum</taxon>
    </lineage>
</organism>
<comment type="pathway">
    <text evidence="1">Protein modification; protein ubiquitination.</text>
</comment>
<evidence type="ECO:0000256" key="1">
    <source>
        <dbReference type="ARBA" id="ARBA00004906"/>
    </source>
</evidence>
<evidence type="ECO:0000313" key="11">
    <source>
        <dbReference type="Proteomes" id="UP001303889"/>
    </source>
</evidence>